<feature type="transmembrane region" description="Helical" evidence="7">
    <location>
        <begin position="285"/>
        <end position="302"/>
    </location>
</feature>
<evidence type="ECO:0000256" key="2">
    <source>
        <dbReference type="ARBA" id="ARBA00022448"/>
    </source>
</evidence>
<evidence type="ECO:0000256" key="1">
    <source>
        <dbReference type="ARBA" id="ARBA00004651"/>
    </source>
</evidence>
<sequence length="317" mass="35906">MTNVTRSLLSPKLWIKVLWVLVRSALLIGICYVILYPILLKLSIAFKDWSDVTNPRVIWVPENFTLNNFKQVIAITCYGHAALNTFMLASLTTVLQTASCALAGYAFARLHFKGRSIVFALVVLTIVVPPQTLMVPTYLHFRYFDVLGLISLFTGKEGVNILGSYWPFVLMAVTGMGLKNGLFIFIFRQVFRSIPKEIEEASLVDGGGFFKTFYRIMLPNAIPAMITVMLFSFVWQWNDTYYSSMFLTNTNILSTQLINLPATMEHYFRSQGTAYDPTYGSMLQNTYALLVIAPLIFLYLFAQRHFVEGIERSGIVG</sequence>
<dbReference type="PANTHER" id="PTHR43744">
    <property type="entry name" value="ABC TRANSPORTER PERMEASE PROTEIN MG189-RELATED-RELATED"/>
    <property type="match status" value="1"/>
</dbReference>
<dbReference type="GO" id="GO:0005886">
    <property type="term" value="C:plasma membrane"/>
    <property type="evidence" value="ECO:0007669"/>
    <property type="project" value="UniProtKB-SubCell"/>
</dbReference>
<feature type="transmembrane region" description="Helical" evidence="7">
    <location>
        <begin position="165"/>
        <end position="187"/>
    </location>
</feature>
<dbReference type="AlphaFoldDB" id="A0A3G9JQ60"/>
<protein>
    <submittedName>
        <fullName evidence="8">Transporter</fullName>
    </submittedName>
</protein>
<feature type="transmembrane region" description="Helical" evidence="7">
    <location>
        <begin position="20"/>
        <end position="39"/>
    </location>
</feature>
<keyword evidence="4 7" id="KW-0812">Transmembrane</keyword>
<feature type="transmembrane region" description="Helical" evidence="7">
    <location>
        <begin position="117"/>
        <end position="139"/>
    </location>
</feature>
<keyword evidence="5 7" id="KW-1133">Transmembrane helix</keyword>
<dbReference type="PROSITE" id="PS50928">
    <property type="entry name" value="ABC_TM1"/>
    <property type="match status" value="1"/>
</dbReference>
<keyword evidence="6 7" id="KW-0472">Membrane</keyword>
<gene>
    <name evidence="8" type="ORF">Back11_63090</name>
</gene>
<proteinExistence type="inferred from homology"/>
<dbReference type="Pfam" id="PF00528">
    <property type="entry name" value="BPD_transp_1"/>
    <property type="match status" value="1"/>
</dbReference>
<accession>A0A3G9JQ60</accession>
<dbReference type="Gene3D" id="1.10.3720.10">
    <property type="entry name" value="MetI-like"/>
    <property type="match status" value="1"/>
</dbReference>
<dbReference type="InterPro" id="IPR000515">
    <property type="entry name" value="MetI-like"/>
</dbReference>
<comment type="similarity">
    <text evidence="7">Belongs to the binding-protein-dependent transport system permease family.</text>
</comment>
<reference evidence="8 9" key="1">
    <citation type="submission" date="2018-11" db="EMBL/GenBank/DDBJ databases">
        <title>Complete genome sequence of Paenibacillus baekrokdamisoli strain KCTC 33723.</title>
        <authorList>
            <person name="Kang S.W."/>
            <person name="Lee K.C."/>
            <person name="Kim K.K."/>
            <person name="Kim J.S."/>
            <person name="Kim D.S."/>
            <person name="Ko S.H."/>
            <person name="Yang S.H."/>
            <person name="Lee J.S."/>
        </authorList>
    </citation>
    <scope>NUCLEOTIDE SEQUENCE [LARGE SCALE GENOMIC DNA]</scope>
    <source>
        <strain evidence="8 9">KCTC 33723</strain>
    </source>
</reference>
<dbReference type="EMBL" id="AP019308">
    <property type="protein sequence ID" value="BBH24964.1"/>
    <property type="molecule type" value="Genomic_DNA"/>
</dbReference>
<keyword evidence="3" id="KW-1003">Cell membrane</keyword>
<evidence type="ECO:0000256" key="7">
    <source>
        <dbReference type="RuleBase" id="RU363032"/>
    </source>
</evidence>
<dbReference type="SUPFAM" id="SSF161098">
    <property type="entry name" value="MetI-like"/>
    <property type="match status" value="1"/>
</dbReference>
<evidence type="ECO:0000256" key="3">
    <source>
        <dbReference type="ARBA" id="ARBA00022475"/>
    </source>
</evidence>
<name>A0A3G9JQ60_9BACL</name>
<organism evidence="8 9">
    <name type="scientific">Paenibacillus baekrokdamisoli</name>
    <dbReference type="NCBI Taxonomy" id="1712516"/>
    <lineage>
        <taxon>Bacteria</taxon>
        <taxon>Bacillati</taxon>
        <taxon>Bacillota</taxon>
        <taxon>Bacilli</taxon>
        <taxon>Bacillales</taxon>
        <taxon>Paenibacillaceae</taxon>
        <taxon>Paenibacillus</taxon>
    </lineage>
</organism>
<evidence type="ECO:0000313" key="9">
    <source>
        <dbReference type="Proteomes" id="UP000275368"/>
    </source>
</evidence>
<dbReference type="KEGG" id="pbk:Back11_63090"/>
<feature type="transmembrane region" description="Helical" evidence="7">
    <location>
        <begin position="86"/>
        <end position="108"/>
    </location>
</feature>
<dbReference type="GO" id="GO:0055085">
    <property type="term" value="P:transmembrane transport"/>
    <property type="evidence" value="ECO:0007669"/>
    <property type="project" value="InterPro"/>
</dbReference>
<keyword evidence="9" id="KW-1185">Reference proteome</keyword>
<evidence type="ECO:0000256" key="5">
    <source>
        <dbReference type="ARBA" id="ARBA00022989"/>
    </source>
</evidence>
<dbReference type="RefSeq" id="WP_125665521.1">
    <property type="nucleotide sequence ID" value="NZ_AP019308.1"/>
</dbReference>
<keyword evidence="2 7" id="KW-0813">Transport</keyword>
<evidence type="ECO:0000256" key="6">
    <source>
        <dbReference type="ARBA" id="ARBA00023136"/>
    </source>
</evidence>
<evidence type="ECO:0000313" key="8">
    <source>
        <dbReference type="EMBL" id="BBH24964.1"/>
    </source>
</evidence>
<dbReference type="OrthoDB" id="9771544at2"/>
<feature type="transmembrane region" description="Helical" evidence="7">
    <location>
        <begin position="217"/>
        <end position="237"/>
    </location>
</feature>
<comment type="subcellular location">
    <subcellularLocation>
        <location evidence="1 7">Cell membrane</location>
        <topology evidence="1 7">Multi-pass membrane protein</topology>
    </subcellularLocation>
</comment>
<dbReference type="PANTHER" id="PTHR43744:SF12">
    <property type="entry name" value="ABC TRANSPORTER PERMEASE PROTEIN MG189-RELATED"/>
    <property type="match status" value="1"/>
</dbReference>
<dbReference type="InterPro" id="IPR035906">
    <property type="entry name" value="MetI-like_sf"/>
</dbReference>
<evidence type="ECO:0000256" key="4">
    <source>
        <dbReference type="ARBA" id="ARBA00022692"/>
    </source>
</evidence>
<dbReference type="Proteomes" id="UP000275368">
    <property type="component" value="Chromosome"/>
</dbReference>
<dbReference type="CDD" id="cd06261">
    <property type="entry name" value="TM_PBP2"/>
    <property type="match status" value="1"/>
</dbReference>